<dbReference type="EMBL" id="CAJOBC010007803">
    <property type="protein sequence ID" value="CAF3943461.1"/>
    <property type="molecule type" value="Genomic_DNA"/>
</dbReference>
<keyword evidence="3" id="KW-1185">Reference proteome</keyword>
<dbReference type="Proteomes" id="UP000663829">
    <property type="component" value="Unassembled WGS sequence"/>
</dbReference>
<comment type="caution">
    <text evidence="1">The sequence shown here is derived from an EMBL/GenBank/DDBJ whole genome shotgun (WGS) entry which is preliminary data.</text>
</comment>
<dbReference type="EMBL" id="CAJNOQ010007802">
    <property type="protein sequence ID" value="CAF1179246.1"/>
    <property type="molecule type" value="Genomic_DNA"/>
</dbReference>
<evidence type="ECO:0000313" key="2">
    <source>
        <dbReference type="EMBL" id="CAF3943461.1"/>
    </source>
</evidence>
<dbReference type="Proteomes" id="UP000681722">
    <property type="component" value="Unassembled WGS sequence"/>
</dbReference>
<dbReference type="AlphaFoldDB" id="A0A814UU89"/>
<protein>
    <submittedName>
        <fullName evidence="1">Uncharacterized protein</fullName>
    </submittedName>
</protein>
<evidence type="ECO:0000313" key="1">
    <source>
        <dbReference type="EMBL" id="CAF1179246.1"/>
    </source>
</evidence>
<reference evidence="1" key="1">
    <citation type="submission" date="2021-02" db="EMBL/GenBank/DDBJ databases">
        <authorList>
            <person name="Nowell W R."/>
        </authorList>
    </citation>
    <scope>NUCLEOTIDE SEQUENCE</scope>
</reference>
<proteinExistence type="predicted"/>
<dbReference type="OrthoDB" id="2430997at2759"/>
<accession>A0A814UU89</accession>
<gene>
    <name evidence="1" type="ORF">GPM918_LOCUS22608</name>
    <name evidence="2" type="ORF">SRO942_LOCUS22607</name>
</gene>
<organism evidence="1 3">
    <name type="scientific">Didymodactylos carnosus</name>
    <dbReference type="NCBI Taxonomy" id="1234261"/>
    <lineage>
        <taxon>Eukaryota</taxon>
        <taxon>Metazoa</taxon>
        <taxon>Spiralia</taxon>
        <taxon>Gnathifera</taxon>
        <taxon>Rotifera</taxon>
        <taxon>Eurotatoria</taxon>
        <taxon>Bdelloidea</taxon>
        <taxon>Philodinida</taxon>
        <taxon>Philodinidae</taxon>
        <taxon>Didymodactylos</taxon>
    </lineage>
</organism>
<evidence type="ECO:0000313" key="3">
    <source>
        <dbReference type="Proteomes" id="UP000663829"/>
    </source>
</evidence>
<sequence length="118" mass="13250">MVAVHRFSTLVGSPKICRHTEDRKFAAENYLNKVNKGKKTYDDHMKTSSVVYQVGDCVGVRIDKVDRTNTDAKILPCIILSKFMKNNSSSFQLACEFGKVSSSFDIESLIDLRTAIAR</sequence>
<name>A0A814UU89_9BILA</name>